<dbReference type="EMBL" id="MU274913">
    <property type="protein sequence ID" value="KAI0088601.1"/>
    <property type="molecule type" value="Genomic_DNA"/>
</dbReference>
<protein>
    <submittedName>
        <fullName evidence="1">Concanavalin A-like lectin/glucanase domain-containing protein</fullName>
    </submittedName>
</protein>
<dbReference type="Proteomes" id="UP001055072">
    <property type="component" value="Unassembled WGS sequence"/>
</dbReference>
<name>A0ACB8U335_9APHY</name>
<reference evidence="1" key="1">
    <citation type="journal article" date="2021" name="Environ. Microbiol.">
        <title>Gene family expansions and transcriptome signatures uncover fungal adaptations to wood decay.</title>
        <authorList>
            <person name="Hage H."/>
            <person name="Miyauchi S."/>
            <person name="Viragh M."/>
            <person name="Drula E."/>
            <person name="Min B."/>
            <person name="Chaduli D."/>
            <person name="Navarro D."/>
            <person name="Favel A."/>
            <person name="Norest M."/>
            <person name="Lesage-Meessen L."/>
            <person name="Balint B."/>
            <person name="Merenyi Z."/>
            <person name="de Eugenio L."/>
            <person name="Morin E."/>
            <person name="Martinez A.T."/>
            <person name="Baldrian P."/>
            <person name="Stursova M."/>
            <person name="Martinez M.J."/>
            <person name="Novotny C."/>
            <person name="Magnuson J.K."/>
            <person name="Spatafora J.W."/>
            <person name="Maurice S."/>
            <person name="Pangilinan J."/>
            <person name="Andreopoulos W."/>
            <person name="LaButti K."/>
            <person name="Hundley H."/>
            <person name="Na H."/>
            <person name="Kuo A."/>
            <person name="Barry K."/>
            <person name="Lipzen A."/>
            <person name="Henrissat B."/>
            <person name="Riley R."/>
            <person name="Ahrendt S."/>
            <person name="Nagy L.G."/>
            <person name="Grigoriev I.V."/>
            <person name="Martin F."/>
            <person name="Rosso M.N."/>
        </authorList>
    </citation>
    <scope>NUCLEOTIDE SEQUENCE</scope>
    <source>
        <strain evidence="1">CBS 384.51</strain>
    </source>
</reference>
<evidence type="ECO:0000313" key="2">
    <source>
        <dbReference type="Proteomes" id="UP001055072"/>
    </source>
</evidence>
<proteinExistence type="predicted"/>
<accession>A0ACB8U335</accession>
<keyword evidence="2" id="KW-1185">Reference proteome</keyword>
<organism evidence="1 2">
    <name type="scientific">Irpex rosettiformis</name>
    <dbReference type="NCBI Taxonomy" id="378272"/>
    <lineage>
        <taxon>Eukaryota</taxon>
        <taxon>Fungi</taxon>
        <taxon>Dikarya</taxon>
        <taxon>Basidiomycota</taxon>
        <taxon>Agaricomycotina</taxon>
        <taxon>Agaricomycetes</taxon>
        <taxon>Polyporales</taxon>
        <taxon>Irpicaceae</taxon>
        <taxon>Irpex</taxon>
    </lineage>
</organism>
<evidence type="ECO:0000313" key="1">
    <source>
        <dbReference type="EMBL" id="KAI0088601.1"/>
    </source>
</evidence>
<sequence>MRLLQSITWPLVFGSLVHGQYSMVKEYIGEKFFDDWNFYGKVDDLTNGDVFYVDSKQASQTTLATVNAAGNAVMRVDNTSSLTFGDKRNSVRVSSQERYTVGSLWVADILHLPYGCSVWPAWWSSAPNWPDGDTLEGVNQANMAHMGLHTETGCTLSNSSVQTSTLINSTDCSILANNNEGCIVTNPNTTSYGPAFASSGGGIFVTEFAAKGISIWFFPRSLIPNSLQGNQSSIDTSTLGTPVANWPASGCNVNQFFEPQELVFDITLCGDYAGNQATFLQTCSGICYDDWVLGNPSNFDTAYFEVQYVRVYGIPGQLTVISGAHRSADFAALLTLVITAVSVFILLT</sequence>
<comment type="caution">
    <text evidence="1">The sequence shown here is derived from an EMBL/GenBank/DDBJ whole genome shotgun (WGS) entry which is preliminary data.</text>
</comment>
<gene>
    <name evidence="1" type="ORF">BDY19DRAFT_890904</name>
</gene>